<evidence type="ECO:0000313" key="2">
    <source>
        <dbReference type="Proteomes" id="UP000277928"/>
    </source>
</evidence>
<protein>
    <submittedName>
        <fullName evidence="1">Uncharacterized protein</fullName>
    </submittedName>
</protein>
<evidence type="ECO:0000313" key="1">
    <source>
        <dbReference type="EMBL" id="VDK80331.1"/>
    </source>
</evidence>
<sequence length="111" mass="12220">MNATLRNSPPSALRMRPCVLRSMRMCTYFVCTISSVMRTCNVRIFQPGIPPMLRRGRGVTMQPSVFSQLIVHGYFRIHSVDRAGVSGDVVDQGLVYILSAPAHVGLVSPAD</sequence>
<keyword evidence="2" id="KW-1185">Reference proteome</keyword>
<name>A0A3P6US58_LITSI</name>
<dbReference type="Proteomes" id="UP000277928">
    <property type="component" value="Unassembled WGS sequence"/>
</dbReference>
<dbReference type="AlphaFoldDB" id="A0A3P6US58"/>
<dbReference type="EMBL" id="UYRX01000332">
    <property type="protein sequence ID" value="VDK80331.1"/>
    <property type="molecule type" value="Genomic_DNA"/>
</dbReference>
<gene>
    <name evidence="1" type="ORF">NLS_LOCUS4869</name>
</gene>
<reference evidence="1 2" key="1">
    <citation type="submission" date="2018-08" db="EMBL/GenBank/DDBJ databases">
        <authorList>
            <person name="Laetsch R D."/>
            <person name="Stevens L."/>
            <person name="Kumar S."/>
            <person name="Blaxter L. M."/>
        </authorList>
    </citation>
    <scope>NUCLEOTIDE SEQUENCE [LARGE SCALE GENOMIC DNA]</scope>
</reference>
<proteinExistence type="predicted"/>
<organism evidence="1 2">
    <name type="scientific">Litomosoides sigmodontis</name>
    <name type="common">Filarial nematode worm</name>
    <dbReference type="NCBI Taxonomy" id="42156"/>
    <lineage>
        <taxon>Eukaryota</taxon>
        <taxon>Metazoa</taxon>
        <taxon>Ecdysozoa</taxon>
        <taxon>Nematoda</taxon>
        <taxon>Chromadorea</taxon>
        <taxon>Rhabditida</taxon>
        <taxon>Spirurina</taxon>
        <taxon>Spiruromorpha</taxon>
        <taxon>Filarioidea</taxon>
        <taxon>Onchocercidae</taxon>
        <taxon>Litomosoides</taxon>
    </lineage>
</organism>
<accession>A0A3P6US58</accession>